<feature type="transmembrane region" description="Helical" evidence="8">
    <location>
        <begin position="420"/>
        <end position="440"/>
    </location>
</feature>
<dbReference type="PANTHER" id="PTHR47019">
    <property type="entry name" value="LIPID II FLIPPASE MURJ"/>
    <property type="match status" value="1"/>
</dbReference>
<feature type="transmembrane region" description="Helical" evidence="8">
    <location>
        <begin position="241"/>
        <end position="266"/>
    </location>
</feature>
<feature type="transmembrane region" description="Helical" evidence="8">
    <location>
        <begin position="452"/>
        <end position="470"/>
    </location>
</feature>
<dbReference type="GO" id="GO:0005886">
    <property type="term" value="C:plasma membrane"/>
    <property type="evidence" value="ECO:0007669"/>
    <property type="project" value="UniProtKB-SubCell"/>
</dbReference>
<keyword evidence="2 8" id="KW-1003">Cell membrane</keyword>
<dbReference type="EMBL" id="LCLH01000023">
    <property type="protein sequence ID" value="KKU13391.1"/>
    <property type="molecule type" value="Genomic_DNA"/>
</dbReference>
<comment type="similarity">
    <text evidence="8 9">Belongs to the MurJ/MviN family.</text>
</comment>
<keyword evidence="5 8" id="KW-0573">Peptidoglycan synthesis</keyword>
<reference evidence="10 11" key="1">
    <citation type="journal article" date="2015" name="Nature">
        <title>rRNA introns, odd ribosomes, and small enigmatic genomes across a large radiation of phyla.</title>
        <authorList>
            <person name="Brown C.T."/>
            <person name="Hug L.A."/>
            <person name="Thomas B.C."/>
            <person name="Sharon I."/>
            <person name="Castelle C.J."/>
            <person name="Singh A."/>
            <person name="Wilkins M.J."/>
            <person name="Williams K.H."/>
            <person name="Banfield J.F."/>
        </authorList>
    </citation>
    <scope>NUCLEOTIDE SEQUENCE [LARGE SCALE GENOMIC DNA]</scope>
</reference>
<keyword evidence="4 8" id="KW-0133">Cell shape</keyword>
<feature type="transmembrane region" description="Helical" evidence="8">
    <location>
        <begin position="141"/>
        <end position="164"/>
    </location>
</feature>
<evidence type="ECO:0000256" key="5">
    <source>
        <dbReference type="ARBA" id="ARBA00022984"/>
    </source>
</evidence>
<feature type="transmembrane region" description="Helical" evidence="8">
    <location>
        <begin position="201"/>
        <end position="220"/>
    </location>
</feature>
<dbReference type="PRINTS" id="PR01806">
    <property type="entry name" value="VIRFACTRMVIN"/>
</dbReference>
<keyword evidence="8 9" id="KW-0961">Cell wall biogenesis/degradation</keyword>
<keyword evidence="6 8" id="KW-1133">Transmembrane helix</keyword>
<evidence type="ECO:0000256" key="4">
    <source>
        <dbReference type="ARBA" id="ARBA00022960"/>
    </source>
</evidence>
<keyword evidence="8 9" id="KW-0813">Transport</keyword>
<dbReference type="GO" id="GO:0009252">
    <property type="term" value="P:peptidoglycan biosynthetic process"/>
    <property type="evidence" value="ECO:0007669"/>
    <property type="project" value="UniProtKB-UniRule"/>
</dbReference>
<dbReference type="STRING" id="1619050.UX20_C0023G0016"/>
<dbReference type="PIRSF" id="PIRSF002869">
    <property type="entry name" value="MviN"/>
    <property type="match status" value="1"/>
</dbReference>
<dbReference type="UniPathway" id="UPA00219"/>
<dbReference type="InterPro" id="IPR004268">
    <property type="entry name" value="MurJ"/>
</dbReference>
<sequence>MNIFKFFKKESSSITSAAILLGVASLASRAVGLIRDRLLASHFGAGDTLDAYYAAFKIPDLIFTLLIVGALSTAFIPIFTKLKLSHKEKNPKENEAWKLVNNCVHLLAILLFVIVILLEVFTPQLMNVLAPGFSNEKRDLTVTLTRIMFLSPIFLSISALFGGILQSMQKFFVFAIAPIFYNIGIIIGITVLYPLLGVTGLAWGVVAGAFLHCAVQYIEARRSGYQWFWYFNIRDMNVKKILYLMIPRTMGISVSQINILIITGFASTLSAGSVAVFNLAYNLQSFPLSLFGISFALAAFPLLSREAGKKNMGQFIDTLTQTARKILFFMIPASLVFLLIRAQIVRVVLGSGSFDWNDTIQTADTLAFFALSLFAQGLVPLLSRAFFALEDSKTPFAIGVVSEIINLGAAYVGMRAYGVAGLALGASLGNIFNVVLLWLVLRIQLHTLHENLLIKSLIQISIGAMLLALVTQGIKTWLGSMLPLTSFINVAVQGGVAAAAGLVVYGFVLFVLKNEEMLDLVASLKKKFTKMDQISASDISLPS</sequence>
<feature type="transmembrane region" description="Helical" evidence="8">
    <location>
        <begin position="99"/>
        <end position="121"/>
    </location>
</feature>
<comment type="subcellular location">
    <subcellularLocation>
        <location evidence="1 8">Cell membrane</location>
        <topology evidence="1 8">Multi-pass membrane protein</topology>
    </subcellularLocation>
</comment>
<evidence type="ECO:0000313" key="11">
    <source>
        <dbReference type="Proteomes" id="UP000034911"/>
    </source>
</evidence>
<dbReference type="NCBIfam" id="TIGR01695">
    <property type="entry name" value="murJ_mviN"/>
    <property type="match status" value="1"/>
</dbReference>
<evidence type="ECO:0000256" key="2">
    <source>
        <dbReference type="ARBA" id="ARBA00022475"/>
    </source>
</evidence>
<feature type="transmembrane region" description="Helical" evidence="8">
    <location>
        <begin position="286"/>
        <end position="305"/>
    </location>
</feature>
<dbReference type="InterPro" id="IPR051050">
    <property type="entry name" value="Lipid_II_flippase_MurJ/MviN"/>
</dbReference>
<comment type="caution">
    <text evidence="10">The sequence shown here is derived from an EMBL/GenBank/DDBJ whole genome shotgun (WGS) entry which is preliminary data.</text>
</comment>
<accession>A0A0G1MYC7</accession>
<dbReference type="PANTHER" id="PTHR47019:SF1">
    <property type="entry name" value="LIPID II FLIPPASE MURJ"/>
    <property type="match status" value="1"/>
</dbReference>
<keyword evidence="3 8" id="KW-0812">Transmembrane</keyword>
<evidence type="ECO:0000256" key="8">
    <source>
        <dbReference type="HAMAP-Rule" id="MF_02078"/>
    </source>
</evidence>
<evidence type="ECO:0000256" key="9">
    <source>
        <dbReference type="PIRNR" id="PIRNR002869"/>
    </source>
</evidence>
<dbReference type="AlphaFoldDB" id="A0A0G1MYC7"/>
<evidence type="ECO:0000313" key="10">
    <source>
        <dbReference type="EMBL" id="KKU13391.1"/>
    </source>
</evidence>
<keyword evidence="7 8" id="KW-0472">Membrane</keyword>
<dbReference type="HAMAP" id="MF_02078">
    <property type="entry name" value="MurJ_MviN"/>
    <property type="match status" value="1"/>
</dbReference>
<evidence type="ECO:0000256" key="6">
    <source>
        <dbReference type="ARBA" id="ARBA00022989"/>
    </source>
</evidence>
<comment type="pathway">
    <text evidence="8">Cell wall biogenesis; peptidoglycan biosynthesis.</text>
</comment>
<feature type="transmembrane region" description="Helical" evidence="8">
    <location>
        <begin position="395"/>
        <end position="414"/>
    </location>
</feature>
<dbReference type="Pfam" id="PF03023">
    <property type="entry name" value="MurJ"/>
    <property type="match status" value="1"/>
</dbReference>
<dbReference type="GO" id="GO:0015648">
    <property type="term" value="F:lipid-linked peptidoglycan transporter activity"/>
    <property type="evidence" value="ECO:0007669"/>
    <property type="project" value="UniProtKB-UniRule"/>
</dbReference>
<name>A0A0G1MYC7_9BACT</name>
<comment type="function">
    <text evidence="8 9">Involved in peptidoglycan biosynthesis. Transports lipid-linked peptidoglycan precursors from the inner to the outer leaflet of the cytoplasmic membrane.</text>
</comment>
<feature type="transmembrane region" description="Helical" evidence="8">
    <location>
        <begin position="365"/>
        <end position="383"/>
    </location>
</feature>
<dbReference type="Proteomes" id="UP000034911">
    <property type="component" value="Unassembled WGS sequence"/>
</dbReference>
<proteinExistence type="inferred from homology"/>
<evidence type="ECO:0000256" key="7">
    <source>
        <dbReference type="ARBA" id="ARBA00023136"/>
    </source>
</evidence>
<dbReference type="GO" id="GO:0008360">
    <property type="term" value="P:regulation of cell shape"/>
    <property type="evidence" value="ECO:0007669"/>
    <property type="project" value="UniProtKB-UniRule"/>
</dbReference>
<evidence type="ECO:0000256" key="1">
    <source>
        <dbReference type="ARBA" id="ARBA00004651"/>
    </source>
</evidence>
<dbReference type="GO" id="GO:0071555">
    <property type="term" value="P:cell wall organization"/>
    <property type="evidence" value="ECO:0007669"/>
    <property type="project" value="UniProtKB-UniRule"/>
</dbReference>
<dbReference type="GO" id="GO:0034204">
    <property type="term" value="P:lipid translocation"/>
    <property type="evidence" value="ECO:0007669"/>
    <property type="project" value="TreeGrafter"/>
</dbReference>
<feature type="transmembrane region" description="Helical" evidence="8">
    <location>
        <begin position="61"/>
        <end position="79"/>
    </location>
</feature>
<gene>
    <name evidence="8" type="primary">murJ</name>
    <name evidence="10" type="ORF">UX20_C0023G0016</name>
</gene>
<feature type="transmembrane region" description="Helical" evidence="8">
    <location>
        <begin position="490"/>
        <end position="512"/>
    </location>
</feature>
<protein>
    <recommendedName>
        <fullName evidence="8">Probable lipid II flippase MurJ</fullName>
    </recommendedName>
</protein>
<organism evidence="10 11">
    <name type="scientific">Candidatus Magasanikbacteria bacterium GW2011_GWC2_45_8</name>
    <dbReference type="NCBI Taxonomy" id="1619050"/>
    <lineage>
        <taxon>Bacteria</taxon>
        <taxon>Candidatus Magasanikiibacteriota</taxon>
    </lineage>
</organism>
<evidence type="ECO:0000256" key="3">
    <source>
        <dbReference type="ARBA" id="ARBA00022692"/>
    </source>
</evidence>
<feature type="transmembrane region" description="Helical" evidence="8">
    <location>
        <begin position="171"/>
        <end position="195"/>
    </location>
</feature>
<dbReference type="CDD" id="cd13123">
    <property type="entry name" value="MATE_MurJ_like"/>
    <property type="match status" value="1"/>
</dbReference>
<feature type="transmembrane region" description="Helical" evidence="8">
    <location>
        <begin position="326"/>
        <end position="345"/>
    </location>
</feature>